<dbReference type="AlphaFoldDB" id="A0A1F6B160"/>
<evidence type="ECO:0000256" key="5">
    <source>
        <dbReference type="ARBA" id="ARBA00022741"/>
    </source>
</evidence>
<dbReference type="GO" id="GO:0005524">
    <property type="term" value="F:ATP binding"/>
    <property type="evidence" value="ECO:0007669"/>
    <property type="project" value="UniProtKB-KW"/>
</dbReference>
<dbReference type="InterPro" id="IPR023465">
    <property type="entry name" value="Riboflavin_kinase_dom_sf"/>
</dbReference>
<dbReference type="PANTHER" id="PTHR22749">
    <property type="entry name" value="RIBOFLAVIN KINASE/FMN ADENYLYLTRANSFERASE"/>
    <property type="match status" value="1"/>
</dbReference>
<dbReference type="GO" id="GO:0009398">
    <property type="term" value="P:FMN biosynthetic process"/>
    <property type="evidence" value="ECO:0007669"/>
    <property type="project" value="TreeGrafter"/>
</dbReference>
<gene>
    <name evidence="9" type="ORF">A3A63_00825</name>
</gene>
<dbReference type="SUPFAM" id="SSF82114">
    <property type="entry name" value="Riboflavin kinase-like"/>
    <property type="match status" value="1"/>
</dbReference>
<evidence type="ECO:0000256" key="1">
    <source>
        <dbReference type="ARBA" id="ARBA00012105"/>
    </source>
</evidence>
<sequence length="126" mass="14413">MTTHFSTRQIKGKGRGKFLGYPTINMLIPPDFELVDGIYAVWVTLEGIRFRGALHWGPVPTFDDVVKSLEVYLLGVDDGALDRTTISVLTVEIVKKLRDIQKFSSVDELTKQIRRDVEEVRRILHE</sequence>
<comment type="catalytic activity">
    <reaction evidence="7">
        <text>riboflavin + ATP = FMN + ADP + H(+)</text>
        <dbReference type="Rhea" id="RHEA:14357"/>
        <dbReference type="ChEBI" id="CHEBI:15378"/>
        <dbReference type="ChEBI" id="CHEBI:30616"/>
        <dbReference type="ChEBI" id="CHEBI:57986"/>
        <dbReference type="ChEBI" id="CHEBI:58210"/>
        <dbReference type="ChEBI" id="CHEBI:456216"/>
        <dbReference type="EC" id="2.7.1.26"/>
    </reaction>
</comment>
<evidence type="ECO:0000256" key="6">
    <source>
        <dbReference type="ARBA" id="ARBA00022840"/>
    </source>
</evidence>
<dbReference type="InterPro" id="IPR015865">
    <property type="entry name" value="Riboflavin_kinase_bac/euk"/>
</dbReference>
<dbReference type="Proteomes" id="UP000176450">
    <property type="component" value="Unassembled WGS sequence"/>
</dbReference>
<dbReference type="PANTHER" id="PTHR22749:SF6">
    <property type="entry name" value="RIBOFLAVIN KINASE"/>
    <property type="match status" value="1"/>
</dbReference>
<dbReference type="Pfam" id="PF01687">
    <property type="entry name" value="Flavokinase"/>
    <property type="match status" value="1"/>
</dbReference>
<keyword evidence="2" id="KW-0285">Flavoprotein</keyword>
<name>A0A1F6B160_9BACT</name>
<evidence type="ECO:0000313" key="9">
    <source>
        <dbReference type="EMBL" id="OGG30482.1"/>
    </source>
</evidence>
<organism evidence="9 10">
    <name type="scientific">Candidatus Gottesmanbacteria bacterium RIFCSPLOWO2_01_FULL_46_9</name>
    <dbReference type="NCBI Taxonomy" id="1798394"/>
    <lineage>
        <taxon>Bacteria</taxon>
        <taxon>Candidatus Gottesmaniibacteriota</taxon>
    </lineage>
</organism>
<keyword evidence="6" id="KW-0067">ATP-binding</keyword>
<proteinExistence type="predicted"/>
<protein>
    <recommendedName>
        <fullName evidence="1">riboflavin kinase</fullName>
        <ecNumber evidence="1">2.7.1.26</ecNumber>
    </recommendedName>
</protein>
<feature type="domain" description="Riboflavin kinase" evidence="8">
    <location>
        <begin position="10"/>
        <end position="125"/>
    </location>
</feature>
<keyword evidence="3" id="KW-0288">FMN</keyword>
<evidence type="ECO:0000313" key="10">
    <source>
        <dbReference type="Proteomes" id="UP000176450"/>
    </source>
</evidence>
<comment type="caution">
    <text evidence="9">The sequence shown here is derived from an EMBL/GenBank/DDBJ whole genome shotgun (WGS) entry which is preliminary data.</text>
</comment>
<reference evidence="9 10" key="1">
    <citation type="journal article" date="2016" name="Nat. Commun.">
        <title>Thousands of microbial genomes shed light on interconnected biogeochemical processes in an aquifer system.</title>
        <authorList>
            <person name="Anantharaman K."/>
            <person name="Brown C.T."/>
            <person name="Hug L.A."/>
            <person name="Sharon I."/>
            <person name="Castelle C.J."/>
            <person name="Probst A.J."/>
            <person name="Thomas B.C."/>
            <person name="Singh A."/>
            <person name="Wilkins M.J."/>
            <person name="Karaoz U."/>
            <person name="Brodie E.L."/>
            <person name="Williams K.H."/>
            <person name="Hubbard S.S."/>
            <person name="Banfield J.F."/>
        </authorList>
    </citation>
    <scope>NUCLEOTIDE SEQUENCE [LARGE SCALE GENOMIC DNA]</scope>
</reference>
<dbReference type="GO" id="GO:0009231">
    <property type="term" value="P:riboflavin biosynthetic process"/>
    <property type="evidence" value="ECO:0007669"/>
    <property type="project" value="InterPro"/>
</dbReference>
<evidence type="ECO:0000256" key="3">
    <source>
        <dbReference type="ARBA" id="ARBA00022643"/>
    </source>
</evidence>
<evidence type="ECO:0000256" key="4">
    <source>
        <dbReference type="ARBA" id="ARBA00022679"/>
    </source>
</evidence>
<keyword evidence="5" id="KW-0547">Nucleotide-binding</keyword>
<accession>A0A1F6B160</accession>
<dbReference type="EMBL" id="MFJX01000036">
    <property type="protein sequence ID" value="OGG30482.1"/>
    <property type="molecule type" value="Genomic_DNA"/>
</dbReference>
<dbReference type="SMART" id="SM00904">
    <property type="entry name" value="Flavokinase"/>
    <property type="match status" value="1"/>
</dbReference>
<dbReference type="GO" id="GO:0008531">
    <property type="term" value="F:riboflavin kinase activity"/>
    <property type="evidence" value="ECO:0007669"/>
    <property type="project" value="UniProtKB-EC"/>
</dbReference>
<dbReference type="EC" id="2.7.1.26" evidence="1"/>
<evidence type="ECO:0000256" key="7">
    <source>
        <dbReference type="ARBA" id="ARBA00047880"/>
    </source>
</evidence>
<dbReference type="Gene3D" id="2.40.30.30">
    <property type="entry name" value="Riboflavin kinase-like"/>
    <property type="match status" value="1"/>
</dbReference>
<evidence type="ECO:0000256" key="2">
    <source>
        <dbReference type="ARBA" id="ARBA00022630"/>
    </source>
</evidence>
<dbReference type="InterPro" id="IPR023468">
    <property type="entry name" value="Riboflavin_kinase"/>
</dbReference>
<evidence type="ECO:0000259" key="8">
    <source>
        <dbReference type="SMART" id="SM00904"/>
    </source>
</evidence>
<keyword evidence="4" id="KW-0808">Transferase</keyword>